<feature type="disulfide bond" evidence="11">
    <location>
        <begin position="77"/>
        <end position="106"/>
    </location>
</feature>
<dbReference type="GO" id="GO:0005975">
    <property type="term" value="P:carbohydrate metabolic process"/>
    <property type="evidence" value="ECO:0007669"/>
    <property type="project" value="InterPro"/>
</dbReference>
<name>A0A401GSV4_9APHY</name>
<evidence type="ECO:0000313" key="14">
    <source>
        <dbReference type="Proteomes" id="UP000287166"/>
    </source>
</evidence>
<keyword evidence="4" id="KW-0732">Signal</keyword>
<dbReference type="SUPFAM" id="SSF48225">
    <property type="entry name" value="Seven-hairpin glycosidases"/>
    <property type="match status" value="1"/>
</dbReference>
<dbReference type="InterPro" id="IPR001382">
    <property type="entry name" value="Glyco_hydro_47"/>
</dbReference>
<dbReference type="EC" id="3.2.1.-" evidence="12"/>
<evidence type="ECO:0000256" key="8">
    <source>
        <dbReference type="ARBA" id="ARBA00023295"/>
    </source>
</evidence>
<accession>A0A401GSV4</accession>
<proteinExistence type="inferred from homology"/>
<dbReference type="GO" id="GO:0005783">
    <property type="term" value="C:endoplasmic reticulum"/>
    <property type="evidence" value="ECO:0007669"/>
    <property type="project" value="TreeGrafter"/>
</dbReference>
<dbReference type="GeneID" id="38782235"/>
<evidence type="ECO:0000256" key="3">
    <source>
        <dbReference type="ARBA" id="ARBA00007658"/>
    </source>
</evidence>
<evidence type="ECO:0000256" key="6">
    <source>
        <dbReference type="ARBA" id="ARBA00023157"/>
    </source>
</evidence>
<evidence type="ECO:0000256" key="11">
    <source>
        <dbReference type="PIRSR" id="PIRSR601382-3"/>
    </source>
</evidence>
<dbReference type="Pfam" id="PF01532">
    <property type="entry name" value="Glyco_hydro_47"/>
    <property type="match status" value="1"/>
</dbReference>
<dbReference type="OrthoDB" id="8118055at2759"/>
<evidence type="ECO:0000256" key="10">
    <source>
        <dbReference type="ARBA" id="ARBA00048605"/>
    </source>
</evidence>
<dbReference type="InterPro" id="IPR036026">
    <property type="entry name" value="Seven-hairpin_glycosidases"/>
</dbReference>
<evidence type="ECO:0000313" key="13">
    <source>
        <dbReference type="EMBL" id="GBE85318.1"/>
    </source>
</evidence>
<dbReference type="GO" id="GO:0036503">
    <property type="term" value="P:ERAD pathway"/>
    <property type="evidence" value="ECO:0007669"/>
    <property type="project" value="UniProtKB-ARBA"/>
</dbReference>
<comment type="catalytic activity">
    <reaction evidence="10">
        <text>N(4)-(alpha-D-Man-(1-&gt;2)-alpha-D-Man-(1-&gt;2)-alpha-D-Man-(1-&gt;3)-[alpha-D-Man-(1-&gt;2)-alpha-D-Man-(1-&gt;3)-[alpha-D-Man-(1-&gt;2)-alpha-D-Man-(1-&gt;6)]-alpha-D-Man-(1-&gt;6)]-beta-D-Man-(1-&gt;4)-beta-D-GlcNAc-(1-&gt;4)-beta-D-GlcNAc)-L-asparaginyl-[protein] (N-glucan mannose isomer 9A1,2,3B1,2,3) + 4 H2O = N(4)-(alpha-D-Man-(1-&gt;3)-[alpha-D-Man-(1-&gt;3)-[alpha-D-Man-(1-&gt;6)]-alpha-D-Man-(1-&gt;6)]-beta-D-Man-(1-&gt;4)-beta-D-GlcNAc-(1-&gt;4)-beta-D-GlcNAc)-L-asparaginyl-[protein] (N-glucan mannose isomer 5A1,2) + 4 beta-D-mannose</text>
        <dbReference type="Rhea" id="RHEA:56008"/>
        <dbReference type="Rhea" id="RHEA-COMP:14356"/>
        <dbReference type="Rhea" id="RHEA-COMP:14367"/>
        <dbReference type="ChEBI" id="CHEBI:15377"/>
        <dbReference type="ChEBI" id="CHEBI:28563"/>
        <dbReference type="ChEBI" id="CHEBI:59087"/>
        <dbReference type="ChEBI" id="CHEBI:139493"/>
        <dbReference type="EC" id="3.2.1.113"/>
    </reaction>
</comment>
<keyword evidence="8 12" id="KW-0326">Glycosidase</keyword>
<reference evidence="13 14" key="1">
    <citation type="journal article" date="2018" name="Sci. Rep.">
        <title>Genome sequence of the cauliflower mushroom Sparassis crispa (Hanabiratake) and its association with beneficial usage.</title>
        <authorList>
            <person name="Kiyama R."/>
            <person name="Furutani Y."/>
            <person name="Kawaguchi K."/>
            <person name="Nakanishi T."/>
        </authorList>
    </citation>
    <scope>NUCLEOTIDE SEQUENCE [LARGE SCALE GENOMIC DNA]</scope>
</reference>
<keyword evidence="6 11" id="KW-1015">Disulfide bond</keyword>
<dbReference type="AlphaFoldDB" id="A0A401GSV4"/>
<dbReference type="InterPro" id="IPR012341">
    <property type="entry name" value="6hp_glycosidase-like_sf"/>
</dbReference>
<dbReference type="GO" id="GO:0005509">
    <property type="term" value="F:calcium ion binding"/>
    <property type="evidence" value="ECO:0007669"/>
    <property type="project" value="InterPro"/>
</dbReference>
<protein>
    <recommendedName>
        <fullName evidence="12">alpha-1,2-Mannosidase</fullName>
        <ecNumber evidence="12">3.2.1.-</ecNumber>
    </recommendedName>
</protein>
<evidence type="ECO:0000256" key="2">
    <source>
        <dbReference type="ARBA" id="ARBA00004922"/>
    </source>
</evidence>
<dbReference type="RefSeq" id="XP_027616231.1">
    <property type="nucleotide sequence ID" value="XM_027760430.1"/>
</dbReference>
<evidence type="ECO:0000256" key="9">
    <source>
        <dbReference type="ARBA" id="ARBA00047669"/>
    </source>
</evidence>
<comment type="pathway">
    <text evidence="2">Protein modification; protein glycosylation.</text>
</comment>
<gene>
    <name evidence="13" type="ORF">SCP_0705050</name>
</gene>
<keyword evidence="14" id="KW-1185">Reference proteome</keyword>
<comment type="catalytic activity">
    <reaction evidence="9">
        <text>N(4)-(alpha-D-Man-(1-&gt;2)-alpha-D-Man-(1-&gt;2)-alpha-D-Man-(1-&gt;3)-[alpha-D-Man-(1-&gt;3)-[alpha-D-Man-(1-&gt;2)-alpha-D-Man-(1-&gt;6)]-alpha-D-Man-(1-&gt;6)]-beta-D-Man-(1-&gt;4)-beta-D-GlcNAc-(1-&gt;4)-beta-D-GlcNAc)-L-asparaginyl-[protein] (N-glucan mannose isomer 8A1,2,3B1,3) + 3 H2O = N(4)-(alpha-D-Man-(1-&gt;3)-[alpha-D-Man-(1-&gt;3)-[alpha-D-Man-(1-&gt;6)]-alpha-D-Man-(1-&gt;6)]-beta-D-Man-(1-&gt;4)-beta-D-GlcNAc-(1-&gt;4)-beta-D-GlcNAc)-L-asparaginyl-[protein] (N-glucan mannose isomer 5A1,2) + 3 beta-D-mannose</text>
        <dbReference type="Rhea" id="RHEA:56028"/>
        <dbReference type="Rhea" id="RHEA-COMP:14358"/>
        <dbReference type="Rhea" id="RHEA-COMP:14367"/>
        <dbReference type="ChEBI" id="CHEBI:15377"/>
        <dbReference type="ChEBI" id="CHEBI:28563"/>
        <dbReference type="ChEBI" id="CHEBI:59087"/>
        <dbReference type="ChEBI" id="CHEBI:60628"/>
        <dbReference type="EC" id="3.2.1.113"/>
    </reaction>
</comment>
<evidence type="ECO:0000256" key="4">
    <source>
        <dbReference type="ARBA" id="ARBA00022729"/>
    </source>
</evidence>
<dbReference type="PRINTS" id="PR00747">
    <property type="entry name" value="GLYHDRLASE47"/>
</dbReference>
<dbReference type="STRING" id="139825.A0A401GSV4"/>
<keyword evidence="7" id="KW-0325">Glycoprotein</keyword>
<evidence type="ECO:0000256" key="12">
    <source>
        <dbReference type="RuleBase" id="RU361193"/>
    </source>
</evidence>
<comment type="cofactor">
    <cofactor evidence="1">
        <name>Ca(2+)</name>
        <dbReference type="ChEBI" id="CHEBI:29108"/>
    </cofactor>
</comment>
<dbReference type="EMBL" id="BFAD01000007">
    <property type="protein sequence ID" value="GBE85318.1"/>
    <property type="molecule type" value="Genomic_DNA"/>
</dbReference>
<evidence type="ECO:0000256" key="7">
    <source>
        <dbReference type="ARBA" id="ARBA00023180"/>
    </source>
</evidence>
<dbReference type="PANTHER" id="PTHR11742:SF101">
    <property type="entry name" value="MANNOSYL-OLIGOSACCHARIDE ALPHA-1,2-MANNOSIDASE 1B"/>
    <property type="match status" value="1"/>
</dbReference>
<dbReference type="InterPro" id="IPR050749">
    <property type="entry name" value="Glycosyl_Hydrolase_47"/>
</dbReference>
<dbReference type="GO" id="GO:0016020">
    <property type="term" value="C:membrane"/>
    <property type="evidence" value="ECO:0007669"/>
    <property type="project" value="InterPro"/>
</dbReference>
<dbReference type="Proteomes" id="UP000287166">
    <property type="component" value="Unassembled WGS sequence"/>
</dbReference>
<organism evidence="13 14">
    <name type="scientific">Sparassis crispa</name>
    <dbReference type="NCBI Taxonomy" id="139825"/>
    <lineage>
        <taxon>Eukaryota</taxon>
        <taxon>Fungi</taxon>
        <taxon>Dikarya</taxon>
        <taxon>Basidiomycota</taxon>
        <taxon>Agaricomycotina</taxon>
        <taxon>Agaricomycetes</taxon>
        <taxon>Polyporales</taxon>
        <taxon>Sparassidaceae</taxon>
        <taxon>Sparassis</taxon>
    </lineage>
</organism>
<keyword evidence="5 12" id="KW-0378">Hydrolase</keyword>
<dbReference type="GO" id="GO:0004571">
    <property type="term" value="F:mannosyl-oligosaccharide 1,2-alpha-mannosidase activity"/>
    <property type="evidence" value="ECO:0007669"/>
    <property type="project" value="UniProtKB-EC"/>
</dbReference>
<dbReference type="InParanoid" id="A0A401GSV4"/>
<comment type="similarity">
    <text evidence="3 12">Belongs to the glycosyl hydrolase 47 family.</text>
</comment>
<evidence type="ECO:0000256" key="1">
    <source>
        <dbReference type="ARBA" id="ARBA00001913"/>
    </source>
</evidence>
<evidence type="ECO:0000256" key="5">
    <source>
        <dbReference type="ARBA" id="ARBA00022801"/>
    </source>
</evidence>
<dbReference type="PANTHER" id="PTHR11742">
    <property type="entry name" value="MANNOSYL-OLIGOSACCHARIDE ALPHA-1,2-MANNOSIDASE-RELATED"/>
    <property type="match status" value="1"/>
</dbReference>
<dbReference type="Gene3D" id="1.50.10.10">
    <property type="match status" value="1"/>
</dbReference>
<comment type="caution">
    <text evidence="13">The sequence shown here is derived from an EMBL/GenBank/DDBJ whole genome shotgun (WGS) entry which is preliminary data.</text>
</comment>
<sequence length="225" mass="25430">MQATPRASHHDVWPLPGRHGRYLLYKAGEIANTDDTLFADVWANTVDSSLHNLVWGWQYVADWDNGAIIHIGPHLECYNAGNWILGGSLLNNVTIVNFALDLVDACWNMYVSTVHGPEVFRYFSSDGNYMGSSPSSVNFMFHERLGFFVYPGDSDYYLRPEVLESKFYVWRATGAVRYYENAVSTLKKFETWLPAPITYAGIDDVDATDSAFIDDMQMALVELSS</sequence>